<dbReference type="OrthoDB" id="436519at2759"/>
<accession>A0A6A6CQE7</accession>
<name>A0A6A6CQE7_ZASCE</name>
<dbReference type="GO" id="GO:0051787">
    <property type="term" value="F:misfolded protein binding"/>
    <property type="evidence" value="ECO:0007669"/>
    <property type="project" value="TreeGrafter"/>
</dbReference>
<dbReference type="CDD" id="cd06257">
    <property type="entry name" value="DnaJ"/>
    <property type="match status" value="1"/>
</dbReference>
<evidence type="ECO:0000256" key="2">
    <source>
        <dbReference type="SAM" id="Phobius"/>
    </source>
</evidence>
<sequence>MSTNGLVSLAGWYFLPGLVTGYVQTALYAIFIRAGDPKPTPGSPAFTKHRRYIQITVIVLYLLYTIYEADYQLLQEGDFYTLLGVPHNVEERTLQSKFRRLTVQYHPDKASLADKPAHEQIYIRLKLARDTLVDPAKRFAYDRFGADILAWQKASTIRDFVYAGLQQLGVYYIGSTTGLVLLSVLGYLKQGTYWRYFAVAALLLVELHTITRPTFPFALTHILNPLLVRTGFRNPYLPYQLITLLRKLTVTFFIAMSQLGPLLQDAQQTAQAAATDGSGGVNPKLLDRIDNVTAAADSEITRLMGLELMPFATDPGVARELRGTVKEWLVQNTVRNDPEVKGAVGRVLERRRRQEGEGQGQ</sequence>
<feature type="transmembrane region" description="Helical" evidence="2">
    <location>
        <begin position="52"/>
        <end position="67"/>
    </location>
</feature>
<dbReference type="PANTHER" id="PTHR44360">
    <property type="entry name" value="DNAJ HOMOLOG SUBFAMILY B MEMBER 9"/>
    <property type="match status" value="1"/>
</dbReference>
<dbReference type="InterPro" id="IPR001623">
    <property type="entry name" value="DnaJ_domain"/>
</dbReference>
<gene>
    <name evidence="4" type="ORF">M409DRAFT_20540</name>
</gene>
<feature type="transmembrane region" description="Helical" evidence="2">
    <location>
        <begin position="12"/>
        <end position="31"/>
    </location>
</feature>
<feature type="domain" description="J" evidence="3">
    <location>
        <begin position="78"/>
        <end position="145"/>
    </location>
</feature>
<dbReference type="GeneID" id="54558709"/>
<keyword evidence="2" id="KW-0472">Membrane</keyword>
<dbReference type="RefSeq" id="XP_033670204.1">
    <property type="nucleotide sequence ID" value="XM_033805437.1"/>
</dbReference>
<dbReference type="InterPro" id="IPR036869">
    <property type="entry name" value="J_dom_sf"/>
</dbReference>
<dbReference type="Gene3D" id="1.10.287.110">
    <property type="entry name" value="DnaJ domain"/>
    <property type="match status" value="1"/>
</dbReference>
<dbReference type="SMART" id="SM00271">
    <property type="entry name" value="DnaJ"/>
    <property type="match status" value="1"/>
</dbReference>
<evidence type="ECO:0000313" key="4">
    <source>
        <dbReference type="EMBL" id="KAF2169315.1"/>
    </source>
</evidence>
<organism evidence="4 5">
    <name type="scientific">Zasmidium cellare ATCC 36951</name>
    <dbReference type="NCBI Taxonomy" id="1080233"/>
    <lineage>
        <taxon>Eukaryota</taxon>
        <taxon>Fungi</taxon>
        <taxon>Dikarya</taxon>
        <taxon>Ascomycota</taxon>
        <taxon>Pezizomycotina</taxon>
        <taxon>Dothideomycetes</taxon>
        <taxon>Dothideomycetidae</taxon>
        <taxon>Mycosphaerellales</taxon>
        <taxon>Mycosphaerellaceae</taxon>
        <taxon>Zasmidium</taxon>
    </lineage>
</organism>
<dbReference type="PROSITE" id="PS50076">
    <property type="entry name" value="DNAJ_2"/>
    <property type="match status" value="1"/>
</dbReference>
<evidence type="ECO:0000259" key="3">
    <source>
        <dbReference type="PROSITE" id="PS50076"/>
    </source>
</evidence>
<dbReference type="GO" id="GO:0036503">
    <property type="term" value="P:ERAD pathway"/>
    <property type="evidence" value="ECO:0007669"/>
    <property type="project" value="TreeGrafter"/>
</dbReference>
<keyword evidence="2" id="KW-0812">Transmembrane</keyword>
<keyword evidence="2" id="KW-1133">Transmembrane helix</keyword>
<dbReference type="Pfam" id="PF00226">
    <property type="entry name" value="DnaJ"/>
    <property type="match status" value="1"/>
</dbReference>
<evidence type="ECO:0000313" key="5">
    <source>
        <dbReference type="Proteomes" id="UP000799537"/>
    </source>
</evidence>
<dbReference type="SUPFAM" id="SSF46565">
    <property type="entry name" value="Chaperone J-domain"/>
    <property type="match status" value="1"/>
</dbReference>
<proteinExistence type="predicted"/>
<dbReference type="InterPro" id="IPR051948">
    <property type="entry name" value="Hsp70_co-chaperone_J-domain"/>
</dbReference>
<protein>
    <recommendedName>
        <fullName evidence="3">J domain-containing protein</fullName>
    </recommendedName>
</protein>
<keyword evidence="5" id="KW-1185">Reference proteome</keyword>
<dbReference type="EMBL" id="ML993588">
    <property type="protein sequence ID" value="KAF2169315.1"/>
    <property type="molecule type" value="Genomic_DNA"/>
</dbReference>
<feature type="transmembrane region" description="Helical" evidence="2">
    <location>
        <begin position="169"/>
        <end position="188"/>
    </location>
</feature>
<reference evidence="4" key="1">
    <citation type="journal article" date="2020" name="Stud. Mycol.">
        <title>101 Dothideomycetes genomes: a test case for predicting lifestyles and emergence of pathogens.</title>
        <authorList>
            <person name="Haridas S."/>
            <person name="Albert R."/>
            <person name="Binder M."/>
            <person name="Bloem J."/>
            <person name="Labutti K."/>
            <person name="Salamov A."/>
            <person name="Andreopoulos B."/>
            <person name="Baker S."/>
            <person name="Barry K."/>
            <person name="Bills G."/>
            <person name="Bluhm B."/>
            <person name="Cannon C."/>
            <person name="Castanera R."/>
            <person name="Culley D."/>
            <person name="Daum C."/>
            <person name="Ezra D."/>
            <person name="Gonzalez J."/>
            <person name="Henrissat B."/>
            <person name="Kuo A."/>
            <person name="Liang C."/>
            <person name="Lipzen A."/>
            <person name="Lutzoni F."/>
            <person name="Magnuson J."/>
            <person name="Mondo S."/>
            <person name="Nolan M."/>
            <person name="Ohm R."/>
            <person name="Pangilinan J."/>
            <person name="Park H.-J."/>
            <person name="Ramirez L."/>
            <person name="Alfaro M."/>
            <person name="Sun H."/>
            <person name="Tritt A."/>
            <person name="Yoshinaga Y."/>
            <person name="Zwiers L.-H."/>
            <person name="Turgeon B."/>
            <person name="Goodwin S."/>
            <person name="Spatafora J."/>
            <person name="Crous P."/>
            <person name="Grigoriev I."/>
        </authorList>
    </citation>
    <scope>NUCLEOTIDE SEQUENCE</scope>
    <source>
        <strain evidence="4">ATCC 36951</strain>
    </source>
</reference>
<dbReference type="PRINTS" id="PR00625">
    <property type="entry name" value="JDOMAIN"/>
</dbReference>
<keyword evidence="1" id="KW-0143">Chaperone</keyword>
<dbReference type="GO" id="GO:0005783">
    <property type="term" value="C:endoplasmic reticulum"/>
    <property type="evidence" value="ECO:0007669"/>
    <property type="project" value="TreeGrafter"/>
</dbReference>
<evidence type="ECO:0000256" key="1">
    <source>
        <dbReference type="ARBA" id="ARBA00023186"/>
    </source>
</evidence>
<dbReference type="PANTHER" id="PTHR44360:SF1">
    <property type="entry name" value="DNAJ HOMOLOG SUBFAMILY B MEMBER 9"/>
    <property type="match status" value="1"/>
</dbReference>
<dbReference type="AlphaFoldDB" id="A0A6A6CQE7"/>
<dbReference type="GO" id="GO:0051087">
    <property type="term" value="F:protein-folding chaperone binding"/>
    <property type="evidence" value="ECO:0007669"/>
    <property type="project" value="TreeGrafter"/>
</dbReference>
<dbReference type="Proteomes" id="UP000799537">
    <property type="component" value="Unassembled WGS sequence"/>
</dbReference>